<accession>A0A0F9DX73</accession>
<comment type="caution">
    <text evidence="1">The sequence shown here is derived from an EMBL/GenBank/DDBJ whole genome shotgun (WGS) entry which is preliminary data.</text>
</comment>
<protein>
    <submittedName>
        <fullName evidence="1">Uncharacterized protein</fullName>
    </submittedName>
</protein>
<evidence type="ECO:0000313" key="1">
    <source>
        <dbReference type="EMBL" id="KKL66344.1"/>
    </source>
</evidence>
<organism evidence="1">
    <name type="scientific">marine sediment metagenome</name>
    <dbReference type="NCBI Taxonomy" id="412755"/>
    <lineage>
        <taxon>unclassified sequences</taxon>
        <taxon>metagenomes</taxon>
        <taxon>ecological metagenomes</taxon>
    </lineage>
</organism>
<dbReference type="EMBL" id="LAZR01027235">
    <property type="protein sequence ID" value="KKL66344.1"/>
    <property type="molecule type" value="Genomic_DNA"/>
</dbReference>
<dbReference type="AlphaFoldDB" id="A0A0F9DX73"/>
<gene>
    <name evidence="1" type="ORF">LCGC14_2145890</name>
</gene>
<proteinExistence type="predicted"/>
<sequence>MSPQNALKTLEPPGIDQALGNVEAMLSAQLDKQMVSSILQGGNLPAGIAFATLNLVTQTAIGVLNPAKDLTQKTLADVVTQMLMWVAETEKPLYGYDVKGEGDGTVLEILPEHLDPKSIYVDVELHPDAPTDRAQKVNTAGILVEKFGLSQESALDEVGFEDPAEEIKRGI</sequence>
<name>A0A0F9DX73_9ZZZZ</name>
<reference evidence="1" key="1">
    <citation type="journal article" date="2015" name="Nature">
        <title>Complex archaea that bridge the gap between prokaryotes and eukaryotes.</title>
        <authorList>
            <person name="Spang A."/>
            <person name="Saw J.H."/>
            <person name="Jorgensen S.L."/>
            <person name="Zaremba-Niedzwiedzka K."/>
            <person name="Martijn J."/>
            <person name="Lind A.E."/>
            <person name="van Eijk R."/>
            <person name="Schleper C."/>
            <person name="Guy L."/>
            <person name="Ettema T.J."/>
        </authorList>
    </citation>
    <scope>NUCLEOTIDE SEQUENCE</scope>
</reference>